<dbReference type="RefSeq" id="XP_011074554.1">
    <property type="nucleotide sequence ID" value="XM_011076252.2"/>
</dbReference>
<dbReference type="GO" id="GO:0009061">
    <property type="term" value="P:anaerobic respiration"/>
    <property type="evidence" value="ECO:0007669"/>
    <property type="project" value="EnsemblPlants"/>
</dbReference>
<dbReference type="KEGG" id="sind:105159250"/>
<evidence type="ECO:0000256" key="1">
    <source>
        <dbReference type="SAM" id="MobiDB-lite"/>
    </source>
</evidence>
<dbReference type="FunCoup" id="A0A6I9SV58">
    <property type="interactions" value="257"/>
</dbReference>
<organism evidence="2 3">
    <name type="scientific">Sesamum indicum</name>
    <name type="common">Oriental sesame</name>
    <name type="synonym">Sesamum orientale</name>
    <dbReference type="NCBI Taxonomy" id="4182"/>
    <lineage>
        <taxon>Eukaryota</taxon>
        <taxon>Viridiplantae</taxon>
        <taxon>Streptophyta</taxon>
        <taxon>Embryophyta</taxon>
        <taxon>Tracheophyta</taxon>
        <taxon>Spermatophyta</taxon>
        <taxon>Magnoliopsida</taxon>
        <taxon>eudicotyledons</taxon>
        <taxon>Gunneridae</taxon>
        <taxon>Pentapetalae</taxon>
        <taxon>asterids</taxon>
        <taxon>lamiids</taxon>
        <taxon>Lamiales</taxon>
        <taxon>Pedaliaceae</taxon>
        <taxon>Sesamum</taxon>
    </lineage>
</organism>
<keyword evidence="2" id="KW-1185">Reference proteome</keyword>
<dbReference type="Gramene" id="SIN_1011514.t">
    <property type="protein sequence ID" value="SIN_1011514.t"/>
    <property type="gene ID" value="SIN_1011514"/>
</dbReference>
<dbReference type="PANTHER" id="PTHR33872">
    <property type="entry name" value="DNA POLYMERASE EPSILON CATALYTIC SUBUNIT A"/>
    <property type="match status" value="1"/>
</dbReference>
<dbReference type="GeneID" id="105159250"/>
<protein>
    <submittedName>
        <fullName evidence="3">Uncharacterized protein LOC105159250</fullName>
    </submittedName>
</protein>
<sequence length="151" mass="17068">MGSLMAGWDSPVPHPNLEKYRRTKSLTKEEIEAFWKSKKLKEEEHLRDISLLSPRTPQKSVFEEGGTKIRRKEEGATTADPLLSTTETDLLETEPDKNLEKLIQKNGWWISSNWAFLNEPPVIATEGTRQKYASQFHVGNMAGSGRTGINA</sequence>
<accession>A0A6I9SV58</accession>
<feature type="compositionally biased region" description="Basic and acidic residues" evidence="1">
    <location>
        <begin position="61"/>
        <end position="75"/>
    </location>
</feature>
<proteinExistence type="predicted"/>
<dbReference type="InParanoid" id="A0A6I9SV58"/>
<reference evidence="3" key="1">
    <citation type="submission" date="2025-08" db="UniProtKB">
        <authorList>
            <consortium name="RefSeq"/>
        </authorList>
    </citation>
    <scope>IDENTIFICATION</scope>
</reference>
<evidence type="ECO:0000313" key="2">
    <source>
        <dbReference type="Proteomes" id="UP000504604"/>
    </source>
</evidence>
<evidence type="ECO:0000313" key="3">
    <source>
        <dbReference type="RefSeq" id="XP_011074554.1"/>
    </source>
</evidence>
<dbReference type="OrthoDB" id="1858881at2759"/>
<name>A0A6I9SV58_SESIN</name>
<dbReference type="AlphaFoldDB" id="A0A6I9SV58"/>
<gene>
    <name evidence="3" type="primary">LOC105159250</name>
</gene>
<dbReference type="PANTHER" id="PTHR33872:SF2">
    <property type="entry name" value="DNA POLYMERASE EPSILON CATALYTIC SUBUNIT A"/>
    <property type="match status" value="1"/>
</dbReference>
<feature type="region of interest" description="Disordered" evidence="1">
    <location>
        <begin position="57"/>
        <end position="81"/>
    </location>
</feature>
<dbReference type="Proteomes" id="UP000504604">
    <property type="component" value="Linkage group LG3"/>
</dbReference>